<accession>A0A644Z0W7</accession>
<protein>
    <recommendedName>
        <fullName evidence="2">Lipoprotein LppC</fullName>
    </recommendedName>
</protein>
<dbReference type="InterPro" id="IPR005247">
    <property type="entry name" value="YbhB_YbcL/LppC-like"/>
</dbReference>
<sequence>MKKIPVLIQLAVILVLFINCSNRNTMDITITSNAFANDSLIPSRYTCDGANVSPQLSWTNGPENTKSYALICDDPDAPSKTWVHWLVFNIPAETNSIDEGAASIAGAQYGKNDFGNTNYGGPCPPSGTHHYHFKIYALNCMLPLKNGATKKEIEDAMNGHIQAQGELVGLYSRKK</sequence>
<organism evidence="1">
    <name type="scientific">bioreactor metagenome</name>
    <dbReference type="NCBI Taxonomy" id="1076179"/>
    <lineage>
        <taxon>unclassified sequences</taxon>
        <taxon>metagenomes</taxon>
        <taxon>ecological metagenomes</taxon>
    </lineage>
</organism>
<evidence type="ECO:0000313" key="1">
    <source>
        <dbReference type="EMBL" id="MPM34535.1"/>
    </source>
</evidence>
<evidence type="ECO:0008006" key="2">
    <source>
        <dbReference type="Google" id="ProtNLM"/>
    </source>
</evidence>
<dbReference type="Pfam" id="PF01161">
    <property type="entry name" value="PBP"/>
    <property type="match status" value="1"/>
</dbReference>
<dbReference type="SUPFAM" id="SSF49777">
    <property type="entry name" value="PEBP-like"/>
    <property type="match status" value="1"/>
</dbReference>
<comment type="caution">
    <text evidence="1">The sequence shown here is derived from an EMBL/GenBank/DDBJ whole genome shotgun (WGS) entry which is preliminary data.</text>
</comment>
<dbReference type="Gene3D" id="3.90.280.10">
    <property type="entry name" value="PEBP-like"/>
    <property type="match status" value="1"/>
</dbReference>
<dbReference type="AlphaFoldDB" id="A0A644Z0W7"/>
<dbReference type="InterPro" id="IPR008914">
    <property type="entry name" value="PEBP"/>
</dbReference>
<dbReference type="InterPro" id="IPR036610">
    <property type="entry name" value="PEBP-like_sf"/>
</dbReference>
<dbReference type="PANTHER" id="PTHR30289:SF1">
    <property type="entry name" value="PEBP (PHOSPHATIDYLETHANOLAMINE-BINDING PROTEIN) FAMILY PROTEIN"/>
    <property type="match status" value="1"/>
</dbReference>
<dbReference type="EMBL" id="VSSQ01007004">
    <property type="protein sequence ID" value="MPM34535.1"/>
    <property type="molecule type" value="Genomic_DNA"/>
</dbReference>
<dbReference type="CDD" id="cd00865">
    <property type="entry name" value="PEBP_bact_arch"/>
    <property type="match status" value="1"/>
</dbReference>
<name>A0A644Z0W7_9ZZZZ</name>
<reference evidence="1" key="1">
    <citation type="submission" date="2019-08" db="EMBL/GenBank/DDBJ databases">
        <authorList>
            <person name="Kucharzyk K."/>
            <person name="Murdoch R.W."/>
            <person name="Higgins S."/>
            <person name="Loffler F."/>
        </authorList>
    </citation>
    <scope>NUCLEOTIDE SEQUENCE</scope>
</reference>
<gene>
    <name evidence="1" type="ORF">SDC9_81121</name>
</gene>
<dbReference type="PANTHER" id="PTHR30289">
    <property type="entry name" value="UNCHARACTERIZED PROTEIN YBCL-RELATED"/>
    <property type="match status" value="1"/>
</dbReference>
<dbReference type="NCBIfam" id="TIGR00481">
    <property type="entry name" value="YbhB/YbcL family Raf kinase inhibitor-like protein"/>
    <property type="match status" value="1"/>
</dbReference>
<proteinExistence type="predicted"/>